<keyword evidence="2" id="KW-1185">Reference proteome</keyword>
<dbReference type="Proteomes" id="UP000528734">
    <property type="component" value="Unassembled WGS sequence"/>
</dbReference>
<reference evidence="1 2" key="1">
    <citation type="submission" date="2020-03" db="EMBL/GenBank/DDBJ databases">
        <title>Bradyrhizobium diversity isolated from nodules of Muelleranthus trifoliolatus.</title>
        <authorList>
            <person name="Klepa M."/>
            <person name="Helene L."/>
            <person name="Hungria M."/>
        </authorList>
    </citation>
    <scope>NUCLEOTIDE SEQUENCE [LARGE SCALE GENOMIC DNA]</scope>
    <source>
        <strain evidence="1 2">WSM 1744</strain>
    </source>
</reference>
<gene>
    <name evidence="1" type="ORF">HCN50_16355</name>
</gene>
<evidence type="ECO:0000313" key="2">
    <source>
        <dbReference type="Proteomes" id="UP000528734"/>
    </source>
</evidence>
<dbReference type="EMBL" id="JAAVLW010000005">
    <property type="protein sequence ID" value="NOJ47801.1"/>
    <property type="molecule type" value="Genomic_DNA"/>
</dbReference>
<dbReference type="AlphaFoldDB" id="A0A7Y4H551"/>
<dbReference type="RefSeq" id="WP_171710704.1">
    <property type="nucleotide sequence ID" value="NZ_JAAVLW010000005.1"/>
</dbReference>
<evidence type="ECO:0008006" key="3">
    <source>
        <dbReference type="Google" id="ProtNLM"/>
    </source>
</evidence>
<accession>A0A7Y4H551</accession>
<comment type="caution">
    <text evidence="1">The sequence shown here is derived from an EMBL/GenBank/DDBJ whole genome shotgun (WGS) entry which is preliminary data.</text>
</comment>
<protein>
    <recommendedName>
        <fullName evidence="3">Colicin D immunity protein domain-containing protein</fullName>
    </recommendedName>
</protein>
<organism evidence="1 2">
    <name type="scientific">Bradyrhizobium archetypum</name>
    <dbReference type="NCBI Taxonomy" id="2721160"/>
    <lineage>
        <taxon>Bacteria</taxon>
        <taxon>Pseudomonadati</taxon>
        <taxon>Pseudomonadota</taxon>
        <taxon>Alphaproteobacteria</taxon>
        <taxon>Hyphomicrobiales</taxon>
        <taxon>Nitrobacteraceae</taxon>
        <taxon>Bradyrhizobium</taxon>
    </lineage>
</organism>
<evidence type="ECO:0000313" key="1">
    <source>
        <dbReference type="EMBL" id="NOJ47801.1"/>
    </source>
</evidence>
<sequence length="94" mass="10862">MNELPTGRAKLYWLIDLFLSDHHNIRTFCSEFERAYNVEVDRAELSADELVVFGGLFDKVVMYSPFDDDLKIYPLYVSGQQIREAALAARTRLS</sequence>
<proteinExistence type="predicted"/>
<name>A0A7Y4H551_9BRAD</name>